<dbReference type="Proteomes" id="UP000324748">
    <property type="component" value="Unassembled WGS sequence"/>
</dbReference>
<proteinExistence type="predicted"/>
<evidence type="ECO:0000313" key="2">
    <source>
        <dbReference type="Proteomes" id="UP000324748"/>
    </source>
</evidence>
<keyword evidence="2" id="KW-1185">Reference proteome</keyword>
<organism evidence="1 2">
    <name type="scientific">Puccinia graminis f. sp. tritici</name>
    <dbReference type="NCBI Taxonomy" id="56615"/>
    <lineage>
        <taxon>Eukaryota</taxon>
        <taxon>Fungi</taxon>
        <taxon>Dikarya</taxon>
        <taxon>Basidiomycota</taxon>
        <taxon>Pucciniomycotina</taxon>
        <taxon>Pucciniomycetes</taxon>
        <taxon>Pucciniales</taxon>
        <taxon>Pucciniaceae</taxon>
        <taxon>Puccinia</taxon>
    </lineage>
</organism>
<evidence type="ECO:0000313" key="1">
    <source>
        <dbReference type="EMBL" id="KAA1107614.1"/>
    </source>
</evidence>
<comment type="caution">
    <text evidence="1">The sequence shown here is derived from an EMBL/GenBank/DDBJ whole genome shotgun (WGS) entry which is preliminary data.</text>
</comment>
<dbReference type="EMBL" id="VSWC01000029">
    <property type="protein sequence ID" value="KAA1107614.1"/>
    <property type="molecule type" value="Genomic_DNA"/>
</dbReference>
<protein>
    <submittedName>
        <fullName evidence="1">Uncharacterized protein</fullName>
    </submittedName>
</protein>
<sequence>MQYGIPALRRVVEIFRLVMAEIRAWSHRTGSWEDVDSFGKAHSASHNALYDAWMAPKAPRCLITSSHCSNNSPISVKSW</sequence>
<accession>A0A5B0Q3X5</accession>
<dbReference type="AlphaFoldDB" id="A0A5B0Q3X5"/>
<gene>
    <name evidence="1" type="ORF">PGT21_020016</name>
</gene>
<reference evidence="1 2" key="1">
    <citation type="submission" date="2019-05" db="EMBL/GenBank/DDBJ databases">
        <title>Emergence of the Ug99 lineage of the wheat stem rust pathogen through somatic hybridization.</title>
        <authorList>
            <person name="Li F."/>
            <person name="Upadhyaya N.M."/>
            <person name="Sperschneider J."/>
            <person name="Matny O."/>
            <person name="Nguyen-Phuc H."/>
            <person name="Mago R."/>
            <person name="Raley C."/>
            <person name="Miller M.E."/>
            <person name="Silverstein K.A.T."/>
            <person name="Henningsen E."/>
            <person name="Hirsch C.D."/>
            <person name="Visser B."/>
            <person name="Pretorius Z.A."/>
            <person name="Steffenson B.J."/>
            <person name="Schwessinger B."/>
            <person name="Dodds P.N."/>
            <person name="Figueroa M."/>
        </authorList>
    </citation>
    <scope>NUCLEOTIDE SEQUENCE [LARGE SCALE GENOMIC DNA]</scope>
    <source>
        <strain evidence="1">21-0</strain>
    </source>
</reference>
<name>A0A5B0Q3X5_PUCGR</name>